<evidence type="ECO:0000313" key="1">
    <source>
        <dbReference type="EMBL" id="EEF36042.1"/>
    </source>
</evidence>
<proteinExistence type="predicted"/>
<dbReference type="EMBL" id="EQ973998">
    <property type="protein sequence ID" value="EEF36042.1"/>
    <property type="molecule type" value="Genomic_DNA"/>
</dbReference>
<dbReference type="AlphaFoldDB" id="B9SK52"/>
<gene>
    <name evidence="1" type="ORF">RCOM_1400790</name>
</gene>
<reference evidence="2" key="1">
    <citation type="journal article" date="2010" name="Nat. Biotechnol.">
        <title>Draft genome sequence of the oilseed species Ricinus communis.</title>
        <authorList>
            <person name="Chan A.P."/>
            <person name="Crabtree J."/>
            <person name="Zhao Q."/>
            <person name="Lorenzi H."/>
            <person name="Orvis J."/>
            <person name="Puiu D."/>
            <person name="Melake-Berhan A."/>
            <person name="Jones K.M."/>
            <person name="Redman J."/>
            <person name="Chen G."/>
            <person name="Cahoon E.B."/>
            <person name="Gedil M."/>
            <person name="Stanke M."/>
            <person name="Haas B.J."/>
            <person name="Wortman J.R."/>
            <person name="Fraser-Liggett C.M."/>
            <person name="Ravel J."/>
            <person name="Rabinowicz P.D."/>
        </authorList>
    </citation>
    <scope>NUCLEOTIDE SEQUENCE [LARGE SCALE GENOMIC DNA]</scope>
    <source>
        <strain evidence="2">cv. Hale</strain>
    </source>
</reference>
<sequence>MLNSTQTIDEHDLLLYKHVEIQLSPHNNTIQLGRKIGERELKREPSLGSGTCNPKRVLLLLWNSSNSPRHFVTGRTIFFLSLGGVAVEKDLELQNKASLARLVWRAVRDPSALWVSILWRKYFPHDDILTAGKCRRASWAWDNLFHGREVILKGMRVNIRGEANTLIWQDAWVLGIKDFKVSPRLTNRGNVLVVSDLFVEQPRSWNVNLVNELFFIESRDAILRIPIGPRKMTDRLVWQPEARR</sequence>
<evidence type="ECO:0008006" key="3">
    <source>
        <dbReference type="Google" id="ProtNLM"/>
    </source>
</evidence>
<evidence type="ECO:0000313" key="2">
    <source>
        <dbReference type="Proteomes" id="UP000008311"/>
    </source>
</evidence>
<dbReference type="eggNOG" id="KOG1075">
    <property type="taxonomic scope" value="Eukaryota"/>
</dbReference>
<keyword evidence="2" id="KW-1185">Reference proteome</keyword>
<organism evidence="1 2">
    <name type="scientific">Ricinus communis</name>
    <name type="common">Castor bean</name>
    <dbReference type="NCBI Taxonomy" id="3988"/>
    <lineage>
        <taxon>Eukaryota</taxon>
        <taxon>Viridiplantae</taxon>
        <taxon>Streptophyta</taxon>
        <taxon>Embryophyta</taxon>
        <taxon>Tracheophyta</taxon>
        <taxon>Spermatophyta</taxon>
        <taxon>Magnoliopsida</taxon>
        <taxon>eudicotyledons</taxon>
        <taxon>Gunneridae</taxon>
        <taxon>Pentapetalae</taxon>
        <taxon>rosids</taxon>
        <taxon>fabids</taxon>
        <taxon>Malpighiales</taxon>
        <taxon>Euphorbiaceae</taxon>
        <taxon>Acalyphoideae</taxon>
        <taxon>Acalypheae</taxon>
        <taxon>Ricinus</taxon>
    </lineage>
</organism>
<accession>B9SK52</accession>
<protein>
    <recommendedName>
        <fullName evidence="3">Reverse transcriptase zinc-binding domain-containing protein</fullName>
    </recommendedName>
</protein>
<dbReference type="InParanoid" id="B9SK52"/>
<name>B9SK52_RICCO</name>
<dbReference type="Proteomes" id="UP000008311">
    <property type="component" value="Unassembled WGS sequence"/>
</dbReference>